<comment type="similarity">
    <text evidence="3">Belongs to the MHC class I family.</text>
</comment>
<dbReference type="GO" id="GO:0006955">
    <property type="term" value="P:immune response"/>
    <property type="evidence" value="ECO:0007669"/>
    <property type="project" value="TreeGrafter"/>
</dbReference>
<dbReference type="InterPro" id="IPR013783">
    <property type="entry name" value="Ig-like_fold"/>
</dbReference>
<dbReference type="Gene3D" id="3.30.500.10">
    <property type="entry name" value="MHC class I-like antigen recognition-like"/>
    <property type="match status" value="1"/>
</dbReference>
<dbReference type="InterPro" id="IPR003597">
    <property type="entry name" value="Ig_C1-set"/>
</dbReference>
<evidence type="ECO:0000256" key="6">
    <source>
        <dbReference type="SAM" id="SignalP"/>
    </source>
</evidence>
<dbReference type="PROSITE" id="PS50835">
    <property type="entry name" value="IG_LIKE"/>
    <property type="match status" value="1"/>
</dbReference>
<dbReference type="Proteomes" id="UP001046870">
    <property type="component" value="Chromosome 21"/>
</dbReference>
<dbReference type="InterPro" id="IPR011162">
    <property type="entry name" value="MHC_I/II-like_Ag-recog"/>
</dbReference>
<dbReference type="GO" id="GO:0005615">
    <property type="term" value="C:extracellular space"/>
    <property type="evidence" value="ECO:0007669"/>
    <property type="project" value="TreeGrafter"/>
</dbReference>
<dbReference type="EMBL" id="JAFDVH010000021">
    <property type="protein sequence ID" value="KAG7457570.1"/>
    <property type="molecule type" value="Genomic_DNA"/>
</dbReference>
<dbReference type="InterPro" id="IPR007110">
    <property type="entry name" value="Ig-like_dom"/>
</dbReference>
<dbReference type="PANTHER" id="PTHR16675:SF193">
    <property type="entry name" value="LOC571647 PROTEIN-RELATED"/>
    <property type="match status" value="1"/>
</dbReference>
<dbReference type="Gene3D" id="2.60.40.10">
    <property type="entry name" value="Immunoglobulins"/>
    <property type="match status" value="1"/>
</dbReference>
<dbReference type="InterPro" id="IPR050208">
    <property type="entry name" value="MHC_class-I_related"/>
</dbReference>
<comment type="caution">
    <text evidence="8">The sequence shown here is derived from an EMBL/GenBank/DDBJ whole genome shotgun (WGS) entry which is preliminary data.</text>
</comment>
<dbReference type="SUPFAM" id="SSF54452">
    <property type="entry name" value="MHC antigen-recognition domain"/>
    <property type="match status" value="1"/>
</dbReference>
<dbReference type="InterPro" id="IPR036179">
    <property type="entry name" value="Ig-like_dom_sf"/>
</dbReference>
<dbReference type="InterPro" id="IPR001039">
    <property type="entry name" value="MHC_I_a_a1/a2"/>
</dbReference>
<reference evidence="8" key="1">
    <citation type="submission" date="2021-01" db="EMBL/GenBank/DDBJ databases">
        <authorList>
            <person name="Zahm M."/>
            <person name="Roques C."/>
            <person name="Cabau C."/>
            <person name="Klopp C."/>
            <person name="Donnadieu C."/>
            <person name="Jouanno E."/>
            <person name="Lampietro C."/>
            <person name="Louis A."/>
            <person name="Herpin A."/>
            <person name="Echchiki A."/>
            <person name="Berthelot C."/>
            <person name="Parey E."/>
            <person name="Roest-Crollius H."/>
            <person name="Braasch I."/>
            <person name="Postlethwait J."/>
            <person name="Bobe J."/>
            <person name="Montfort J."/>
            <person name="Bouchez O."/>
            <person name="Begum T."/>
            <person name="Mejri S."/>
            <person name="Adams A."/>
            <person name="Chen W.-J."/>
            <person name="Guiguen Y."/>
        </authorList>
    </citation>
    <scope>NUCLEOTIDE SEQUENCE</scope>
    <source>
        <strain evidence="8">YG-15Mar2019-1</strain>
        <tissue evidence="8">Brain</tissue>
    </source>
</reference>
<dbReference type="PANTHER" id="PTHR16675">
    <property type="entry name" value="MHC CLASS I-RELATED"/>
    <property type="match status" value="1"/>
</dbReference>
<feature type="transmembrane region" description="Helical" evidence="5">
    <location>
        <begin position="321"/>
        <end position="342"/>
    </location>
</feature>
<evidence type="ECO:0000256" key="3">
    <source>
        <dbReference type="RuleBase" id="RU004439"/>
    </source>
</evidence>
<dbReference type="AlphaFoldDB" id="A0A9D3PD23"/>
<dbReference type="SMART" id="SM00407">
    <property type="entry name" value="IGc1"/>
    <property type="match status" value="1"/>
</dbReference>
<protein>
    <recommendedName>
        <fullName evidence="7">Ig-like domain-containing protein</fullName>
    </recommendedName>
</protein>
<organism evidence="8 9">
    <name type="scientific">Megalops atlanticus</name>
    <name type="common">Tarpon</name>
    <name type="synonym">Clupea gigantea</name>
    <dbReference type="NCBI Taxonomy" id="7932"/>
    <lineage>
        <taxon>Eukaryota</taxon>
        <taxon>Metazoa</taxon>
        <taxon>Chordata</taxon>
        <taxon>Craniata</taxon>
        <taxon>Vertebrata</taxon>
        <taxon>Euteleostomi</taxon>
        <taxon>Actinopterygii</taxon>
        <taxon>Neopterygii</taxon>
        <taxon>Teleostei</taxon>
        <taxon>Elopiformes</taxon>
        <taxon>Megalopidae</taxon>
        <taxon>Megalops</taxon>
    </lineage>
</organism>
<dbReference type="OrthoDB" id="8890485at2759"/>
<keyword evidence="1" id="KW-0325">Glycoprotein</keyword>
<evidence type="ECO:0000313" key="9">
    <source>
        <dbReference type="Proteomes" id="UP001046870"/>
    </source>
</evidence>
<keyword evidence="2" id="KW-0393">Immunoglobulin domain</keyword>
<evidence type="ECO:0000259" key="7">
    <source>
        <dbReference type="PROSITE" id="PS50835"/>
    </source>
</evidence>
<dbReference type="Pfam" id="PF07654">
    <property type="entry name" value="C1-set"/>
    <property type="match status" value="1"/>
</dbReference>
<keyword evidence="6" id="KW-0732">Signal</keyword>
<keyword evidence="5" id="KW-1133">Transmembrane helix</keyword>
<keyword evidence="5" id="KW-0472">Membrane</keyword>
<dbReference type="InterPro" id="IPR037055">
    <property type="entry name" value="MHC_I-like_Ag-recog_sf"/>
</dbReference>
<keyword evidence="9" id="KW-1185">Reference proteome</keyword>
<name>A0A9D3PD23_MEGAT</name>
<evidence type="ECO:0000256" key="2">
    <source>
        <dbReference type="ARBA" id="ARBA00023319"/>
    </source>
</evidence>
<feature type="compositionally biased region" description="Polar residues" evidence="4">
    <location>
        <begin position="364"/>
        <end position="374"/>
    </location>
</feature>
<dbReference type="PRINTS" id="PR01638">
    <property type="entry name" value="MHCCLASSI"/>
</dbReference>
<dbReference type="FunFam" id="3.30.500.10:FF:000005">
    <property type="entry name" value="MHC class I antigen ZKA transcript variant 1"/>
    <property type="match status" value="1"/>
</dbReference>
<dbReference type="GO" id="GO:0009897">
    <property type="term" value="C:external side of plasma membrane"/>
    <property type="evidence" value="ECO:0007669"/>
    <property type="project" value="TreeGrafter"/>
</dbReference>
<dbReference type="InterPro" id="IPR003006">
    <property type="entry name" value="Ig/MHC_CS"/>
</dbReference>
<evidence type="ECO:0000256" key="5">
    <source>
        <dbReference type="SAM" id="Phobius"/>
    </source>
</evidence>
<dbReference type="InterPro" id="IPR011161">
    <property type="entry name" value="MHC_I-like_Ag-recog"/>
</dbReference>
<sequence length="430" mass="48218">MNVLTFLVLFGTLWTVHGEIHSLQYIYTALSKPPDLNAPGLYQFTAMGILDDREIDYYNSKDQQKIPRQGWMRKNLPEDYWQKGTQSRKSKEQWFNVNVNILMDRMHHNKSDLHILQWKHGCEVEKSGKEPKFLKGFDQYSYDGEDFLSFDDANMQWVAAVNQAVPTKKKWDDVQILNQYTKGYLEKECMDWLSKFVTYSEAQMAEQSRKSPPDVFVFAKVKDDKCTLTCLATGFYPKDVEVHIMREGVPLTERDGVTSSEVLPNGDAPETYQLRKMVDINKSDKAEYSCVVKHVTLSQPVKEVWDHQCLNCGDEFTASPAIGVIIVVLVIAVVLGVIACLIKTGRIALPAARERHADPVPTAVVTNGLPSGQTVHLLDGGLNGEKTERKGSNESVSSDSGKGSHKSGSSSEDVNNGLQNGVDRPLIPSQ</sequence>
<accession>A0A9D3PD23</accession>
<keyword evidence="5" id="KW-0812">Transmembrane</keyword>
<feature type="signal peptide" evidence="6">
    <location>
        <begin position="1"/>
        <end position="18"/>
    </location>
</feature>
<dbReference type="Pfam" id="PF00129">
    <property type="entry name" value="MHC_I"/>
    <property type="match status" value="1"/>
</dbReference>
<evidence type="ECO:0000313" key="8">
    <source>
        <dbReference type="EMBL" id="KAG7457570.1"/>
    </source>
</evidence>
<dbReference type="SUPFAM" id="SSF48726">
    <property type="entry name" value="Immunoglobulin"/>
    <property type="match status" value="1"/>
</dbReference>
<feature type="compositionally biased region" description="Low complexity" evidence="4">
    <location>
        <begin position="393"/>
        <end position="411"/>
    </location>
</feature>
<evidence type="ECO:0000256" key="1">
    <source>
        <dbReference type="ARBA" id="ARBA00023180"/>
    </source>
</evidence>
<dbReference type="PROSITE" id="PS00290">
    <property type="entry name" value="IG_MHC"/>
    <property type="match status" value="1"/>
</dbReference>
<feature type="chain" id="PRO_5039193634" description="Ig-like domain-containing protein" evidence="6">
    <location>
        <begin position="19"/>
        <end position="430"/>
    </location>
</feature>
<evidence type="ECO:0000256" key="4">
    <source>
        <dbReference type="SAM" id="MobiDB-lite"/>
    </source>
</evidence>
<proteinExistence type="inferred from homology"/>
<gene>
    <name evidence="8" type="ORF">MATL_G00228540</name>
</gene>
<feature type="domain" description="Ig-like" evidence="7">
    <location>
        <begin position="213"/>
        <end position="302"/>
    </location>
</feature>
<feature type="region of interest" description="Disordered" evidence="4">
    <location>
        <begin position="362"/>
        <end position="430"/>
    </location>
</feature>